<evidence type="ECO:0000256" key="4">
    <source>
        <dbReference type="ARBA" id="ARBA00022832"/>
    </source>
</evidence>
<keyword evidence="4 8" id="KW-0276">Fatty acid metabolism</keyword>
<comment type="caution">
    <text evidence="10">The sequence shown here is derived from an EMBL/GenBank/DDBJ whole genome shotgun (WGS) entry which is preliminary data.</text>
</comment>
<evidence type="ECO:0000256" key="6">
    <source>
        <dbReference type="ARBA" id="ARBA00023098"/>
    </source>
</evidence>
<comment type="similarity">
    <text evidence="8">Belongs to the P-Pant transferase superfamily. AcpS family.</text>
</comment>
<evidence type="ECO:0000256" key="2">
    <source>
        <dbReference type="ARBA" id="ARBA00022679"/>
    </source>
</evidence>
<dbReference type="Proteomes" id="UP000037247">
    <property type="component" value="Unassembled WGS sequence"/>
</dbReference>
<sequence>MSLVVGCDLVDVADVSVSIEAFGDRYLRRVFTDAELARCEGPTRAQRLAARFAAKESVIKTLIDSDAATPLHEIEVVMNGPVPGIRLTGSLAAVAERKNWREPSLSLSHTSTHAMATVIANVGV</sequence>
<dbReference type="NCBIfam" id="TIGR00556">
    <property type="entry name" value="pantethn_trn"/>
    <property type="match status" value="1"/>
</dbReference>
<keyword evidence="1 8" id="KW-0444">Lipid biosynthesis</keyword>
<keyword evidence="11" id="KW-1185">Reference proteome</keyword>
<dbReference type="Gene3D" id="3.90.470.20">
    <property type="entry name" value="4'-phosphopantetheinyl transferase domain"/>
    <property type="match status" value="1"/>
</dbReference>
<evidence type="ECO:0000256" key="3">
    <source>
        <dbReference type="ARBA" id="ARBA00022723"/>
    </source>
</evidence>
<feature type="binding site" evidence="8">
    <location>
        <position position="56"/>
    </location>
    <ligand>
        <name>Mg(2+)</name>
        <dbReference type="ChEBI" id="CHEBI:18420"/>
    </ligand>
</feature>
<keyword evidence="2 8" id="KW-0808">Transferase</keyword>
<evidence type="ECO:0000256" key="1">
    <source>
        <dbReference type="ARBA" id="ARBA00022516"/>
    </source>
</evidence>
<comment type="catalytic activity">
    <reaction evidence="8">
        <text>apo-[ACP] + CoA = holo-[ACP] + adenosine 3',5'-bisphosphate + H(+)</text>
        <dbReference type="Rhea" id="RHEA:12068"/>
        <dbReference type="Rhea" id="RHEA-COMP:9685"/>
        <dbReference type="Rhea" id="RHEA-COMP:9690"/>
        <dbReference type="ChEBI" id="CHEBI:15378"/>
        <dbReference type="ChEBI" id="CHEBI:29999"/>
        <dbReference type="ChEBI" id="CHEBI:57287"/>
        <dbReference type="ChEBI" id="CHEBI:58343"/>
        <dbReference type="ChEBI" id="CHEBI:64479"/>
        <dbReference type="EC" id="2.7.8.7"/>
    </reaction>
</comment>
<feature type="domain" description="4'-phosphopantetheinyl transferase" evidence="9">
    <location>
        <begin position="5"/>
        <end position="78"/>
    </location>
</feature>
<feature type="binding site" evidence="8">
    <location>
        <position position="8"/>
    </location>
    <ligand>
        <name>Mg(2+)</name>
        <dbReference type="ChEBI" id="CHEBI:18420"/>
    </ligand>
</feature>
<dbReference type="InterPro" id="IPR004568">
    <property type="entry name" value="Ppantetheine-prot_Trfase_dom"/>
</dbReference>
<dbReference type="EC" id="2.7.8.7" evidence="8"/>
<protein>
    <recommendedName>
        <fullName evidence="8">Holo-[acyl-carrier-protein] synthase</fullName>
        <shortName evidence="8">Holo-ACP synthase</shortName>
        <ecNumber evidence="8">2.7.8.7</ecNumber>
    </recommendedName>
    <alternativeName>
        <fullName evidence="8">4'-phosphopantetheinyl transferase AcpS</fullName>
    </alternativeName>
</protein>
<reference evidence="10 11" key="1">
    <citation type="submission" date="2015-05" db="EMBL/GenBank/DDBJ databases">
        <title>Draft genome sequence of the bacterium Gordonia jacobaea a new member of the Gordonia genus.</title>
        <authorList>
            <person name="Jimenez-Galisteo G."/>
            <person name="Dominguez A."/>
            <person name="Munoz E."/>
            <person name="Vinas M."/>
        </authorList>
    </citation>
    <scope>NUCLEOTIDE SEQUENCE [LARGE SCALE GENOMIC DNA]</scope>
    <source>
        <strain evidence="11">mv1</strain>
    </source>
</reference>
<organism evidence="10 11">
    <name type="scientific">Gordonia jacobaea</name>
    <dbReference type="NCBI Taxonomy" id="122202"/>
    <lineage>
        <taxon>Bacteria</taxon>
        <taxon>Bacillati</taxon>
        <taxon>Actinomycetota</taxon>
        <taxon>Actinomycetes</taxon>
        <taxon>Mycobacteriales</taxon>
        <taxon>Gordoniaceae</taxon>
        <taxon>Gordonia</taxon>
    </lineage>
</organism>
<proteinExistence type="inferred from homology"/>
<dbReference type="SUPFAM" id="SSF56214">
    <property type="entry name" value="4'-phosphopantetheinyl transferase"/>
    <property type="match status" value="1"/>
</dbReference>
<dbReference type="HAMAP" id="MF_00101">
    <property type="entry name" value="AcpS"/>
    <property type="match status" value="1"/>
</dbReference>
<keyword evidence="8" id="KW-0963">Cytoplasm</keyword>
<evidence type="ECO:0000313" key="10">
    <source>
        <dbReference type="EMBL" id="KNA89527.1"/>
    </source>
</evidence>
<name>A0ABR5I7B7_9ACTN</name>
<evidence type="ECO:0000256" key="7">
    <source>
        <dbReference type="ARBA" id="ARBA00023160"/>
    </source>
</evidence>
<dbReference type="RefSeq" id="WP_049700798.1">
    <property type="nucleotide sequence ID" value="NZ_LDTZ01000024.1"/>
</dbReference>
<evidence type="ECO:0000259" key="9">
    <source>
        <dbReference type="Pfam" id="PF01648"/>
    </source>
</evidence>
<keyword evidence="6 8" id="KW-0443">Lipid metabolism</keyword>
<keyword evidence="3 8" id="KW-0479">Metal-binding</keyword>
<dbReference type="Pfam" id="PF01648">
    <property type="entry name" value="ACPS"/>
    <property type="match status" value="1"/>
</dbReference>
<comment type="subcellular location">
    <subcellularLocation>
        <location evidence="8">Cytoplasm</location>
    </subcellularLocation>
</comment>
<accession>A0ABR5I7B7</accession>
<dbReference type="InterPro" id="IPR002582">
    <property type="entry name" value="ACPS"/>
</dbReference>
<dbReference type="InterPro" id="IPR008278">
    <property type="entry name" value="4-PPantetheinyl_Trfase_dom"/>
</dbReference>
<gene>
    <name evidence="8" type="primary">acpS</name>
    <name evidence="10" type="ORF">ABW18_20290</name>
</gene>
<comment type="function">
    <text evidence="8">Transfers the 4'-phosphopantetheine moiety from coenzyme A to a Ser of acyl-carrier-protein.</text>
</comment>
<evidence type="ECO:0000313" key="11">
    <source>
        <dbReference type="Proteomes" id="UP000037247"/>
    </source>
</evidence>
<comment type="cofactor">
    <cofactor evidence="8">
        <name>Mg(2+)</name>
        <dbReference type="ChEBI" id="CHEBI:18420"/>
    </cofactor>
</comment>
<keyword evidence="5 8" id="KW-0460">Magnesium</keyword>
<dbReference type="InterPro" id="IPR037143">
    <property type="entry name" value="4-PPantetheinyl_Trfase_dom_sf"/>
</dbReference>
<dbReference type="EMBL" id="LDTZ01000024">
    <property type="protein sequence ID" value="KNA89527.1"/>
    <property type="molecule type" value="Genomic_DNA"/>
</dbReference>
<keyword evidence="7 8" id="KW-0275">Fatty acid biosynthesis</keyword>
<evidence type="ECO:0000256" key="8">
    <source>
        <dbReference type="HAMAP-Rule" id="MF_00101"/>
    </source>
</evidence>
<evidence type="ECO:0000256" key="5">
    <source>
        <dbReference type="ARBA" id="ARBA00022842"/>
    </source>
</evidence>